<evidence type="ECO:0000313" key="2">
    <source>
        <dbReference type="Proteomes" id="UP001362899"/>
    </source>
</evidence>
<dbReference type="Proteomes" id="UP001362899">
    <property type="component" value="Unassembled WGS sequence"/>
</dbReference>
<comment type="caution">
    <text evidence="1">The sequence shown here is derived from an EMBL/GenBank/DDBJ whole genome shotgun (WGS) entry which is preliminary data.</text>
</comment>
<protein>
    <recommendedName>
        <fullName evidence="3">Condensin complex subunit 1 C-terminal domain-containing protein</fullName>
    </recommendedName>
</protein>
<proteinExistence type="predicted"/>
<dbReference type="AlphaFoldDB" id="A0AAV5RJV7"/>
<organism evidence="1 2">
    <name type="scientific">Starmerella bacillaris</name>
    <name type="common">Yeast</name>
    <name type="synonym">Candida zemplinina</name>
    <dbReference type="NCBI Taxonomy" id="1247836"/>
    <lineage>
        <taxon>Eukaryota</taxon>
        <taxon>Fungi</taxon>
        <taxon>Dikarya</taxon>
        <taxon>Ascomycota</taxon>
        <taxon>Saccharomycotina</taxon>
        <taxon>Dipodascomycetes</taxon>
        <taxon>Dipodascales</taxon>
        <taxon>Trichomonascaceae</taxon>
        <taxon>Starmerella</taxon>
    </lineage>
</organism>
<keyword evidence="2" id="KW-1185">Reference proteome</keyword>
<dbReference type="InterPro" id="IPR011989">
    <property type="entry name" value="ARM-like"/>
</dbReference>
<gene>
    <name evidence="1" type="ORF">DASB73_027830</name>
</gene>
<dbReference type="SUPFAM" id="SSF48371">
    <property type="entry name" value="ARM repeat"/>
    <property type="match status" value="1"/>
</dbReference>
<name>A0AAV5RJV7_STABA</name>
<evidence type="ECO:0008006" key="3">
    <source>
        <dbReference type="Google" id="ProtNLM"/>
    </source>
</evidence>
<dbReference type="InterPro" id="IPR016024">
    <property type="entry name" value="ARM-type_fold"/>
</dbReference>
<evidence type="ECO:0000313" key="1">
    <source>
        <dbReference type="EMBL" id="GMM51820.1"/>
    </source>
</evidence>
<dbReference type="Gene3D" id="1.25.10.10">
    <property type="entry name" value="Leucine-rich Repeat Variant"/>
    <property type="match status" value="1"/>
</dbReference>
<sequence length="638" mass="71288">MPVPKKQKNSGSVTLHQFKSTECISFDSLLDPDYPIQLINENLLRVLCYEGVKGIAEIISLLIESAGCACEYQIDSKSSDIAKSCRDIEASCLISKQGCPSEFPCFKSSFNKSLSNCLTTVAAALYETQNDNVVSVVAKYLVEFSKSRLRSLRYTAVYFSKCFLMAQNIPKDGEIQKYTSELTDGLKCRLDDTFFQIRKLVIPVLIREDLSDVLVLLNDDNPQVRLFLLRELGTDPKVELGESHVASLCQTAIYDIDLNVRRTALRLLASKAKDYDFDINCLLSDNDVVTRNTAAEIVVFRCKEDAENSQDMFFELVEVIKNQSSGTNSRNIVTSAIARSLEKLRQSHPDQLIKLLLTDYSNSRNKKKRGKANSSKILNSKDNLNILLSILGDLCAIACTKSISSKPWAEVRDKSARLIEKFQYDDELLLKTLRVVSYFSESCTSESVILSTTRELFMERSTVSVLVAVRDIFSNIPVSIRRGYLEDIYQDLRVNIAILLGPAGLSSTTTKEQLDEVNVTIIRLLCIASFIDISDLLKLPIWSILKLDICSEVIAVRNYTLQVLRAISLMGDAETMKKVTGVLESLDYSGDTEVTDVILQTYTAAKMKNIDIGELQLKTSATPPNDEVWVTAVAARVI</sequence>
<dbReference type="EMBL" id="BTGC01000008">
    <property type="protein sequence ID" value="GMM51820.1"/>
    <property type="molecule type" value="Genomic_DNA"/>
</dbReference>
<accession>A0AAV5RJV7</accession>
<reference evidence="1 2" key="1">
    <citation type="journal article" date="2023" name="Elife">
        <title>Identification of key yeast species and microbe-microbe interactions impacting larval growth of Drosophila in the wild.</title>
        <authorList>
            <person name="Mure A."/>
            <person name="Sugiura Y."/>
            <person name="Maeda R."/>
            <person name="Honda K."/>
            <person name="Sakurai N."/>
            <person name="Takahashi Y."/>
            <person name="Watada M."/>
            <person name="Katoh T."/>
            <person name="Gotoh A."/>
            <person name="Gotoh Y."/>
            <person name="Taniguchi I."/>
            <person name="Nakamura K."/>
            <person name="Hayashi T."/>
            <person name="Katayama T."/>
            <person name="Uemura T."/>
            <person name="Hattori Y."/>
        </authorList>
    </citation>
    <scope>NUCLEOTIDE SEQUENCE [LARGE SCALE GENOMIC DNA]</scope>
    <source>
        <strain evidence="1 2">SB-73</strain>
    </source>
</reference>